<gene>
    <name evidence="1" type="ORF">Patl1_29143</name>
</gene>
<sequence>MHHQHLGLAQVLKCEIKKQFYPGNVAYEARKKMREFKHMGPLSRGSNLGHKGSSKGVKLPTSPSPLPKPTPLLSSVRANHPSRRKMVSPITEKVGKGREGRQTISLSRKGRQAAL</sequence>
<keyword evidence="2" id="KW-1185">Reference proteome</keyword>
<accession>A0ACC1BFL3</accession>
<proteinExistence type="predicted"/>
<dbReference type="Proteomes" id="UP001164250">
    <property type="component" value="Chromosome 5"/>
</dbReference>
<evidence type="ECO:0000313" key="2">
    <source>
        <dbReference type="Proteomes" id="UP001164250"/>
    </source>
</evidence>
<comment type="caution">
    <text evidence="1">The sequence shown here is derived from an EMBL/GenBank/DDBJ whole genome shotgun (WGS) entry which is preliminary data.</text>
</comment>
<evidence type="ECO:0000313" key="1">
    <source>
        <dbReference type="EMBL" id="KAJ0097715.1"/>
    </source>
</evidence>
<organism evidence="1 2">
    <name type="scientific">Pistacia atlantica</name>
    <dbReference type="NCBI Taxonomy" id="434234"/>
    <lineage>
        <taxon>Eukaryota</taxon>
        <taxon>Viridiplantae</taxon>
        <taxon>Streptophyta</taxon>
        <taxon>Embryophyta</taxon>
        <taxon>Tracheophyta</taxon>
        <taxon>Spermatophyta</taxon>
        <taxon>Magnoliopsida</taxon>
        <taxon>eudicotyledons</taxon>
        <taxon>Gunneridae</taxon>
        <taxon>Pentapetalae</taxon>
        <taxon>rosids</taxon>
        <taxon>malvids</taxon>
        <taxon>Sapindales</taxon>
        <taxon>Anacardiaceae</taxon>
        <taxon>Pistacia</taxon>
    </lineage>
</organism>
<dbReference type="EMBL" id="CM047901">
    <property type="protein sequence ID" value="KAJ0097715.1"/>
    <property type="molecule type" value="Genomic_DNA"/>
</dbReference>
<reference evidence="2" key="1">
    <citation type="journal article" date="2023" name="G3 (Bethesda)">
        <title>Genome assembly and association tests identify interacting loci associated with vigor, precocity, and sex in interspecific pistachio rootstocks.</title>
        <authorList>
            <person name="Palmer W."/>
            <person name="Jacygrad E."/>
            <person name="Sagayaradj S."/>
            <person name="Cavanaugh K."/>
            <person name="Han R."/>
            <person name="Bertier L."/>
            <person name="Beede B."/>
            <person name="Kafkas S."/>
            <person name="Golino D."/>
            <person name="Preece J."/>
            <person name="Michelmore R."/>
        </authorList>
    </citation>
    <scope>NUCLEOTIDE SEQUENCE [LARGE SCALE GENOMIC DNA]</scope>
</reference>
<protein>
    <submittedName>
        <fullName evidence="1">Uncharacterized protein</fullName>
    </submittedName>
</protein>
<name>A0ACC1BFL3_9ROSI</name>